<feature type="binding site" evidence="8">
    <location>
        <begin position="8"/>
        <end position="10"/>
    </location>
    <ligand>
        <name>GTP</name>
        <dbReference type="ChEBI" id="CHEBI:37565"/>
    </ligand>
</feature>
<keyword evidence="7 8" id="KW-0501">Molybdenum cofactor biosynthesis</keyword>
<gene>
    <name evidence="8" type="primary">mobA</name>
    <name evidence="10" type="ORF">SAMN04489757_10566</name>
</gene>
<feature type="binding site" evidence="8">
    <location>
        <position position="93"/>
    </location>
    <ligand>
        <name>GTP</name>
        <dbReference type="ChEBI" id="CHEBI:37565"/>
    </ligand>
</feature>
<keyword evidence="3 8" id="KW-0479">Metal-binding</keyword>
<dbReference type="GO" id="GO:0046872">
    <property type="term" value="F:metal ion binding"/>
    <property type="evidence" value="ECO:0007669"/>
    <property type="project" value="UniProtKB-KW"/>
</dbReference>
<evidence type="ECO:0000313" key="10">
    <source>
        <dbReference type="EMBL" id="SFN95689.1"/>
    </source>
</evidence>
<keyword evidence="6 8" id="KW-0342">GTP-binding</keyword>
<feature type="binding site" evidence="8">
    <location>
        <position position="93"/>
    </location>
    <ligand>
        <name>Mg(2+)</name>
        <dbReference type="ChEBI" id="CHEBI:18420"/>
    </ligand>
</feature>
<dbReference type="GO" id="GO:0005525">
    <property type="term" value="F:GTP binding"/>
    <property type="evidence" value="ECO:0007669"/>
    <property type="project" value="UniProtKB-UniRule"/>
</dbReference>
<reference evidence="10 11" key="1">
    <citation type="submission" date="2016-10" db="EMBL/GenBank/DDBJ databases">
        <authorList>
            <person name="de Groot N.N."/>
        </authorList>
    </citation>
    <scope>NUCLEOTIDE SEQUENCE [LARGE SCALE GENOMIC DNA]</scope>
    <source>
        <strain evidence="10 11">DSM 1283</strain>
    </source>
</reference>
<evidence type="ECO:0000256" key="4">
    <source>
        <dbReference type="ARBA" id="ARBA00022741"/>
    </source>
</evidence>
<sequence>MEITVGILAGGKSTRMGINKAFLPFRETSFIETIAEECEDFSKIILSVNDLETYKNIGYELVQDEKSGFGPLEGVYQILKKADTKFALILAADMPYINKNFLNKFCSCLDNPVLLRNDQGEMPGCIVLRADNMLEPLCSLYSRTTLPFLKEMREQEEHKLRMLYERVYTRYIDIESLGYTKQIITNINTQEEYKKIIEAN</sequence>
<dbReference type="RefSeq" id="WP_091684715.1">
    <property type="nucleotide sequence ID" value="NZ_BAABFM010000026.1"/>
</dbReference>
<evidence type="ECO:0000256" key="2">
    <source>
        <dbReference type="ARBA" id="ARBA00022679"/>
    </source>
</evidence>
<keyword evidence="2 8" id="KW-0808">Transferase</keyword>
<evidence type="ECO:0000256" key="6">
    <source>
        <dbReference type="ARBA" id="ARBA00023134"/>
    </source>
</evidence>
<comment type="function">
    <text evidence="8">Transfers a GMP moiety from GTP to Mo-molybdopterin (Mo-MPT) cofactor (Moco or molybdenum cofactor) to form Mo-molybdopterin guanine dinucleotide (Mo-MGD) cofactor.</text>
</comment>
<organism evidence="10 11">
    <name type="scientific">Anaerocolumna aminovalerica</name>
    <dbReference type="NCBI Taxonomy" id="1527"/>
    <lineage>
        <taxon>Bacteria</taxon>
        <taxon>Bacillati</taxon>
        <taxon>Bacillota</taxon>
        <taxon>Clostridia</taxon>
        <taxon>Lachnospirales</taxon>
        <taxon>Lachnospiraceae</taxon>
        <taxon>Anaerocolumna</taxon>
    </lineage>
</organism>
<evidence type="ECO:0000259" key="9">
    <source>
        <dbReference type="Pfam" id="PF12804"/>
    </source>
</evidence>
<dbReference type="InterPro" id="IPR013482">
    <property type="entry name" value="Molybde_CF_guanTrfase"/>
</dbReference>
<proteinExistence type="inferred from homology"/>
<evidence type="ECO:0000256" key="5">
    <source>
        <dbReference type="ARBA" id="ARBA00022842"/>
    </source>
</evidence>
<dbReference type="Proteomes" id="UP000198806">
    <property type="component" value="Unassembled WGS sequence"/>
</dbReference>
<keyword evidence="4 8" id="KW-0547">Nucleotide-binding</keyword>
<dbReference type="EMBL" id="FOWD01000005">
    <property type="protein sequence ID" value="SFN95689.1"/>
    <property type="molecule type" value="Genomic_DNA"/>
</dbReference>
<name>A0A1I5D8W4_9FIRM</name>
<comment type="caution">
    <text evidence="8">Lacks conserved residue(s) required for the propagation of feature annotation.</text>
</comment>
<protein>
    <recommendedName>
        <fullName evidence="8">Probable molybdenum cofactor guanylyltransferase</fullName>
        <shortName evidence="8">MoCo guanylyltransferase</shortName>
        <ecNumber evidence="8">2.7.7.77</ecNumber>
    </recommendedName>
    <alternativeName>
        <fullName evidence="8">GTP:molybdopterin guanylyltransferase</fullName>
    </alternativeName>
    <alternativeName>
        <fullName evidence="8">Mo-MPT guanylyltransferase</fullName>
    </alternativeName>
    <alternativeName>
        <fullName evidence="8">Molybdopterin guanylyltransferase</fullName>
    </alternativeName>
    <alternativeName>
        <fullName evidence="8">Molybdopterin-guanine dinucleotide synthase</fullName>
        <shortName evidence="8">MGD synthase</shortName>
    </alternativeName>
</protein>
<dbReference type="Pfam" id="PF12804">
    <property type="entry name" value="NTP_transf_3"/>
    <property type="match status" value="1"/>
</dbReference>
<evidence type="ECO:0000313" key="11">
    <source>
        <dbReference type="Proteomes" id="UP000198806"/>
    </source>
</evidence>
<dbReference type="Gene3D" id="3.90.550.10">
    <property type="entry name" value="Spore Coat Polysaccharide Biosynthesis Protein SpsA, Chain A"/>
    <property type="match status" value="1"/>
</dbReference>
<dbReference type="OrthoDB" id="9786803at2"/>
<comment type="catalytic activity">
    <reaction evidence="8">
        <text>Mo-molybdopterin + GTP + H(+) = Mo-molybdopterin guanine dinucleotide + diphosphate</text>
        <dbReference type="Rhea" id="RHEA:34243"/>
        <dbReference type="ChEBI" id="CHEBI:15378"/>
        <dbReference type="ChEBI" id="CHEBI:33019"/>
        <dbReference type="ChEBI" id="CHEBI:37565"/>
        <dbReference type="ChEBI" id="CHEBI:71302"/>
        <dbReference type="ChEBI" id="CHEBI:71310"/>
        <dbReference type="EC" id="2.7.7.77"/>
    </reaction>
</comment>
<dbReference type="SUPFAM" id="SSF53448">
    <property type="entry name" value="Nucleotide-diphospho-sugar transferases"/>
    <property type="match status" value="1"/>
</dbReference>
<accession>A0A1I5D8W4</accession>
<dbReference type="PANTHER" id="PTHR19136">
    <property type="entry name" value="MOLYBDENUM COFACTOR GUANYLYLTRANSFERASE"/>
    <property type="match status" value="1"/>
</dbReference>
<dbReference type="CDD" id="cd02503">
    <property type="entry name" value="MobA"/>
    <property type="match status" value="1"/>
</dbReference>
<dbReference type="GO" id="GO:0061603">
    <property type="term" value="F:molybdenum cofactor guanylyltransferase activity"/>
    <property type="evidence" value="ECO:0007669"/>
    <property type="project" value="UniProtKB-EC"/>
</dbReference>
<dbReference type="InterPro" id="IPR029044">
    <property type="entry name" value="Nucleotide-diphossugar_trans"/>
</dbReference>
<keyword evidence="5 8" id="KW-0460">Magnesium</keyword>
<comment type="similarity">
    <text evidence="8">Belongs to the MobA family.</text>
</comment>
<evidence type="ECO:0000256" key="8">
    <source>
        <dbReference type="HAMAP-Rule" id="MF_00316"/>
    </source>
</evidence>
<comment type="subcellular location">
    <subcellularLocation>
        <location evidence="8">Cytoplasm</location>
    </subcellularLocation>
</comment>
<dbReference type="HAMAP" id="MF_00316">
    <property type="entry name" value="MobA"/>
    <property type="match status" value="1"/>
</dbReference>
<comment type="domain">
    <text evidence="8">The N-terminal domain determines nucleotide recognition and specific binding, while the C-terminal domain determines the specific binding to the target protein.</text>
</comment>
<feature type="domain" description="MobA-like NTP transferase" evidence="9">
    <location>
        <begin position="7"/>
        <end position="166"/>
    </location>
</feature>
<feature type="binding site" evidence="8">
    <location>
        <position position="20"/>
    </location>
    <ligand>
        <name>GTP</name>
        <dbReference type="ChEBI" id="CHEBI:37565"/>
    </ligand>
</feature>
<keyword evidence="10" id="KW-0548">Nucleotidyltransferase</keyword>
<dbReference type="EC" id="2.7.7.77" evidence="8"/>
<evidence type="ECO:0000256" key="1">
    <source>
        <dbReference type="ARBA" id="ARBA00022490"/>
    </source>
</evidence>
<keyword evidence="11" id="KW-1185">Reference proteome</keyword>
<dbReference type="GO" id="GO:0006777">
    <property type="term" value="P:Mo-molybdopterin cofactor biosynthetic process"/>
    <property type="evidence" value="ECO:0007669"/>
    <property type="project" value="UniProtKB-KW"/>
</dbReference>
<dbReference type="InterPro" id="IPR025877">
    <property type="entry name" value="MobA-like_NTP_Trfase"/>
</dbReference>
<dbReference type="PANTHER" id="PTHR19136:SF81">
    <property type="entry name" value="MOLYBDENUM COFACTOR GUANYLYLTRANSFERASE"/>
    <property type="match status" value="1"/>
</dbReference>
<feature type="binding site" evidence="8">
    <location>
        <position position="64"/>
    </location>
    <ligand>
        <name>GTP</name>
        <dbReference type="ChEBI" id="CHEBI:37565"/>
    </ligand>
</feature>
<dbReference type="STRING" id="1527.SAMN04489757_10566"/>
<dbReference type="GO" id="GO:0005737">
    <property type="term" value="C:cytoplasm"/>
    <property type="evidence" value="ECO:0007669"/>
    <property type="project" value="UniProtKB-SubCell"/>
</dbReference>
<comment type="cofactor">
    <cofactor evidence="8">
        <name>Mg(2+)</name>
        <dbReference type="ChEBI" id="CHEBI:18420"/>
    </cofactor>
</comment>
<keyword evidence="1 8" id="KW-0963">Cytoplasm</keyword>
<dbReference type="AlphaFoldDB" id="A0A1I5D8W4"/>
<evidence type="ECO:0000256" key="3">
    <source>
        <dbReference type="ARBA" id="ARBA00022723"/>
    </source>
</evidence>
<evidence type="ECO:0000256" key="7">
    <source>
        <dbReference type="ARBA" id="ARBA00023150"/>
    </source>
</evidence>